<comment type="caution">
    <text evidence="6">The sequence shown here is derived from an EMBL/GenBank/DDBJ whole genome shotgun (WGS) entry which is preliminary data.</text>
</comment>
<proteinExistence type="predicted"/>
<dbReference type="PANTHER" id="PTHR31973">
    <property type="entry name" value="POLYPROTEIN, PUTATIVE-RELATED"/>
    <property type="match status" value="1"/>
</dbReference>
<dbReference type="PROSITE" id="PS50966">
    <property type="entry name" value="ZF_SWIM"/>
    <property type="match status" value="1"/>
</dbReference>
<feature type="domain" description="SWIM-type" evidence="5">
    <location>
        <begin position="626"/>
        <end position="658"/>
    </location>
</feature>
<keyword evidence="1" id="KW-0479">Metal-binding</keyword>
<evidence type="ECO:0000259" key="5">
    <source>
        <dbReference type="PROSITE" id="PS50966"/>
    </source>
</evidence>
<gene>
    <name evidence="6" type="ORF">HID58_076668</name>
</gene>
<dbReference type="InterPro" id="IPR007527">
    <property type="entry name" value="Znf_SWIM"/>
</dbReference>
<name>A0ABQ7YN79_BRANA</name>
<dbReference type="Pfam" id="PF03108">
    <property type="entry name" value="DBD_Tnp_Mut"/>
    <property type="match status" value="1"/>
</dbReference>
<accession>A0ABQ7YN79</accession>
<dbReference type="InterPro" id="IPR006564">
    <property type="entry name" value="Znf_PMZ"/>
</dbReference>
<keyword evidence="7" id="KW-1185">Reference proteome</keyword>
<keyword evidence="2 4" id="KW-0863">Zinc-finger</keyword>
<dbReference type="PANTHER" id="PTHR31973:SF187">
    <property type="entry name" value="MUTATOR TRANSPOSASE MUDRA PROTEIN"/>
    <property type="match status" value="1"/>
</dbReference>
<dbReference type="EMBL" id="JAGKQM010000017">
    <property type="protein sequence ID" value="KAH0869646.1"/>
    <property type="molecule type" value="Genomic_DNA"/>
</dbReference>
<evidence type="ECO:0000256" key="4">
    <source>
        <dbReference type="PROSITE-ProRule" id="PRU00325"/>
    </source>
</evidence>
<dbReference type="Pfam" id="PF04434">
    <property type="entry name" value="SWIM"/>
    <property type="match status" value="1"/>
</dbReference>
<evidence type="ECO:0000256" key="1">
    <source>
        <dbReference type="ARBA" id="ARBA00022723"/>
    </source>
</evidence>
<sequence length="754" mass="82544">MKMSICVRLWRGEWKKNGEDEWHFHPDVDDFGLRAMRKDDETYETLEAMVRRRYSLRPSTPVVLTFRLPSWMLSPVGYKTLPTTITRTEDLCVLLNVRTSLSDLALLVTAGPKCVAEYEFLCRTSFTIGSTTYVVDNTQNEGSRAEYETLVYGDRATQTERVMNALFPEDALRLFHRVSCEMAYADRCLANEINHNRGSREIIVVDDDDDVMYEANPVNVEIGESSQAGGGGSLQPSMVFSAAMTQSQAPPILWDVGMDLANHQSQSNPQNVHSSLENDMRFWEGVIAAGLHVDGQLNMNAGNDDEMQNLGGIISLAGANDNVIGEGVDHEVVPNVGVDNAVVQAEGGGSSTGSNREGKQLGGGMLGAKPFEGDDFCPVDEPAKGFEAQGMQTQTEDGDVQVLPAGVVEETTPKVVPAMFSLTEGGHTAGSSGVRKADNCLTETSSEASETEGDVGDCKGEVTVGMLFRNREAFRQHMAIYAINRKFRFKCAKSEPGLMALECCSATCPWRVYAVRLKDADVFEVRKVVPEHVCSVDDGGGYQTQATAAVIGELMKGKFGVSGCGPKPRDIRHMMRGDHNVNISYWKAWRSRDVAMENTKETDAGAYAKLPDYLNKLVREKLGGGFHVNLSNDTCSCFEFQTLFIPCSHAIAAALKGKIGVESLVLPAYGVSVLKSAYAGTVHPLEGYSGIGDLIANVDGLHLHPPSTRRLPGRPKKQRFYSKGEKLMKRMSRRTACSRCKKLGHNKVTCKEPI</sequence>
<keyword evidence="3" id="KW-0862">Zinc</keyword>
<evidence type="ECO:0000256" key="3">
    <source>
        <dbReference type="ARBA" id="ARBA00022833"/>
    </source>
</evidence>
<evidence type="ECO:0000256" key="2">
    <source>
        <dbReference type="ARBA" id="ARBA00022771"/>
    </source>
</evidence>
<dbReference type="Proteomes" id="UP000824890">
    <property type="component" value="Unassembled WGS sequence"/>
</dbReference>
<evidence type="ECO:0000313" key="7">
    <source>
        <dbReference type="Proteomes" id="UP000824890"/>
    </source>
</evidence>
<evidence type="ECO:0000313" key="6">
    <source>
        <dbReference type="EMBL" id="KAH0869646.1"/>
    </source>
</evidence>
<protein>
    <recommendedName>
        <fullName evidence="5">SWIM-type domain-containing protein</fullName>
    </recommendedName>
</protein>
<dbReference type="SMART" id="SM00575">
    <property type="entry name" value="ZnF_PMZ"/>
    <property type="match status" value="1"/>
</dbReference>
<dbReference type="InterPro" id="IPR004332">
    <property type="entry name" value="Transposase_MuDR"/>
</dbReference>
<reference evidence="6 7" key="1">
    <citation type="submission" date="2021-05" db="EMBL/GenBank/DDBJ databases">
        <title>Genome Assembly of Synthetic Allotetraploid Brassica napus Reveals Homoeologous Exchanges between Subgenomes.</title>
        <authorList>
            <person name="Davis J.T."/>
        </authorList>
    </citation>
    <scope>NUCLEOTIDE SEQUENCE [LARGE SCALE GENOMIC DNA]</scope>
    <source>
        <strain evidence="7">cv. Da-Ae</strain>
        <tissue evidence="6">Seedling</tissue>
    </source>
</reference>
<organism evidence="6 7">
    <name type="scientific">Brassica napus</name>
    <name type="common">Rape</name>
    <dbReference type="NCBI Taxonomy" id="3708"/>
    <lineage>
        <taxon>Eukaryota</taxon>
        <taxon>Viridiplantae</taxon>
        <taxon>Streptophyta</taxon>
        <taxon>Embryophyta</taxon>
        <taxon>Tracheophyta</taxon>
        <taxon>Spermatophyta</taxon>
        <taxon>Magnoliopsida</taxon>
        <taxon>eudicotyledons</taxon>
        <taxon>Gunneridae</taxon>
        <taxon>Pentapetalae</taxon>
        <taxon>rosids</taxon>
        <taxon>malvids</taxon>
        <taxon>Brassicales</taxon>
        <taxon>Brassicaceae</taxon>
        <taxon>Brassiceae</taxon>
        <taxon>Brassica</taxon>
    </lineage>
</organism>